<evidence type="ECO:0000313" key="7">
    <source>
        <dbReference type="EMBL" id="SPH22055.1"/>
    </source>
</evidence>
<dbReference type="InterPro" id="IPR017039">
    <property type="entry name" value="Virul_fac_BrkB"/>
</dbReference>
<reference evidence="7 8" key="1">
    <citation type="submission" date="2018-03" db="EMBL/GenBank/DDBJ databases">
        <authorList>
            <person name="Keele B.F."/>
        </authorList>
    </citation>
    <scope>NUCLEOTIDE SEQUENCE [LARGE SCALE GENOMIC DNA]</scope>
    <source>
        <strain evidence="7 8">CECT 8599</strain>
    </source>
</reference>
<feature type="transmembrane region" description="Helical" evidence="6">
    <location>
        <begin position="92"/>
        <end position="115"/>
    </location>
</feature>
<sequence length="286" mass="30593">MHRLNASWTALNRVFRIMDERNLGLIAAGVAFYGILAVFPGLATVIALWGVIGDPGAVALEMAEFQAMLPADVYALLDQQLNALAQADGLTLGWASGVSLALAVWSARAGVAALMRGLNAIYNVPNRDGLAHYTRALTLTVALVVVAVIAIACVVFAPIALQFVPLGPLTAWGIEAARWIIALGVLLAGFSLIYRFGPNRVHKINRWVTPGAVVSTFCWAAASAGFSYYLSNFGAYNEVYGSIGAVIAMLMWLYISAWLVLLGGGLNAELEYRSRLAQNRQPQPDA</sequence>
<evidence type="ECO:0000256" key="2">
    <source>
        <dbReference type="ARBA" id="ARBA00022475"/>
    </source>
</evidence>
<comment type="subcellular location">
    <subcellularLocation>
        <location evidence="1">Cell membrane</location>
        <topology evidence="1">Multi-pass membrane protein</topology>
    </subcellularLocation>
</comment>
<dbReference type="OrthoDB" id="9781030at2"/>
<dbReference type="Proteomes" id="UP000244880">
    <property type="component" value="Unassembled WGS sequence"/>
</dbReference>
<dbReference type="PIRSF" id="PIRSF035875">
    <property type="entry name" value="RNase_BN"/>
    <property type="match status" value="1"/>
</dbReference>
<accession>A0A2R8BGC7</accession>
<dbReference type="PANTHER" id="PTHR30213">
    <property type="entry name" value="INNER MEMBRANE PROTEIN YHJD"/>
    <property type="match status" value="1"/>
</dbReference>
<feature type="transmembrane region" description="Helical" evidence="6">
    <location>
        <begin position="136"/>
        <end position="164"/>
    </location>
</feature>
<feature type="transmembrane region" description="Helical" evidence="6">
    <location>
        <begin position="242"/>
        <end position="266"/>
    </location>
</feature>
<dbReference type="PANTHER" id="PTHR30213:SF0">
    <property type="entry name" value="UPF0761 MEMBRANE PROTEIN YIHY"/>
    <property type="match status" value="1"/>
</dbReference>
<name>A0A2R8BGC7_9RHOB</name>
<feature type="transmembrane region" description="Helical" evidence="6">
    <location>
        <begin position="23"/>
        <end position="52"/>
    </location>
</feature>
<keyword evidence="3 6" id="KW-0812">Transmembrane</keyword>
<evidence type="ECO:0000256" key="1">
    <source>
        <dbReference type="ARBA" id="ARBA00004651"/>
    </source>
</evidence>
<evidence type="ECO:0000256" key="6">
    <source>
        <dbReference type="SAM" id="Phobius"/>
    </source>
</evidence>
<dbReference type="EMBL" id="OMOR01000001">
    <property type="protein sequence ID" value="SPH22055.1"/>
    <property type="molecule type" value="Genomic_DNA"/>
</dbReference>
<keyword evidence="5 6" id="KW-0472">Membrane</keyword>
<dbReference type="RefSeq" id="WP_108829057.1">
    <property type="nucleotide sequence ID" value="NZ_OMOR01000001.1"/>
</dbReference>
<dbReference type="AlphaFoldDB" id="A0A2R8BGC7"/>
<proteinExistence type="predicted"/>
<protein>
    <submittedName>
        <fullName evidence="7">Uncharacterized protein</fullName>
    </submittedName>
</protein>
<keyword evidence="8" id="KW-1185">Reference proteome</keyword>
<keyword evidence="2" id="KW-1003">Cell membrane</keyword>
<gene>
    <name evidence="7" type="ORF">ASD8599_02802</name>
</gene>
<evidence type="ECO:0000313" key="8">
    <source>
        <dbReference type="Proteomes" id="UP000244880"/>
    </source>
</evidence>
<keyword evidence="4 6" id="KW-1133">Transmembrane helix</keyword>
<evidence type="ECO:0000256" key="5">
    <source>
        <dbReference type="ARBA" id="ARBA00023136"/>
    </source>
</evidence>
<dbReference type="GO" id="GO:0005886">
    <property type="term" value="C:plasma membrane"/>
    <property type="evidence" value="ECO:0007669"/>
    <property type="project" value="UniProtKB-SubCell"/>
</dbReference>
<evidence type="ECO:0000256" key="3">
    <source>
        <dbReference type="ARBA" id="ARBA00022692"/>
    </source>
</evidence>
<dbReference type="Pfam" id="PF03631">
    <property type="entry name" value="Virul_fac_BrkB"/>
    <property type="match status" value="1"/>
</dbReference>
<feature type="transmembrane region" description="Helical" evidence="6">
    <location>
        <begin position="208"/>
        <end position="230"/>
    </location>
</feature>
<feature type="transmembrane region" description="Helical" evidence="6">
    <location>
        <begin position="176"/>
        <end position="196"/>
    </location>
</feature>
<organism evidence="7 8">
    <name type="scientific">Ascidiaceihabitans donghaensis</name>
    <dbReference type="NCBI Taxonomy" id="1510460"/>
    <lineage>
        <taxon>Bacteria</taxon>
        <taxon>Pseudomonadati</taxon>
        <taxon>Pseudomonadota</taxon>
        <taxon>Alphaproteobacteria</taxon>
        <taxon>Rhodobacterales</taxon>
        <taxon>Paracoccaceae</taxon>
        <taxon>Ascidiaceihabitans</taxon>
    </lineage>
</organism>
<evidence type="ECO:0000256" key="4">
    <source>
        <dbReference type="ARBA" id="ARBA00022989"/>
    </source>
</evidence>
<dbReference type="NCBIfam" id="TIGR00765">
    <property type="entry name" value="yihY_not_rbn"/>
    <property type="match status" value="1"/>
</dbReference>